<organism evidence="2 3">
    <name type="scientific">Sordaria brevicollis</name>
    <dbReference type="NCBI Taxonomy" id="83679"/>
    <lineage>
        <taxon>Eukaryota</taxon>
        <taxon>Fungi</taxon>
        <taxon>Dikarya</taxon>
        <taxon>Ascomycota</taxon>
        <taxon>Pezizomycotina</taxon>
        <taxon>Sordariomycetes</taxon>
        <taxon>Sordariomycetidae</taxon>
        <taxon>Sordariales</taxon>
        <taxon>Sordariaceae</taxon>
        <taxon>Sordaria</taxon>
    </lineage>
</organism>
<feature type="compositionally biased region" description="Low complexity" evidence="1">
    <location>
        <begin position="213"/>
        <end position="235"/>
    </location>
</feature>
<protein>
    <submittedName>
        <fullName evidence="2">Uncharacterized protein</fullName>
    </submittedName>
</protein>
<accession>A0AAE0PGI8</accession>
<proteinExistence type="predicted"/>
<keyword evidence="3" id="KW-1185">Reference proteome</keyword>
<sequence>MSRTIQNVLPPGYPSKDILDPRLFSKNLFEEAKNEPIMVPLTTAGRPHLTQGDSAVDDCSNDRSKSQGTLSTGTVDKKPSLKSTSTRIMDHGLSDKDSVGNNKSVSESHKPGEFAYPASTRKTEKVLHNDDHNVKGQSPTKGKPITVSPKDLCNGAGLEARIKARHEDGIWTCTGCVSNTAPMQGVRCQKCSARKKGPAHGNLDQAEYGSQGGASMEDAGGSEASSSSHPKSSESVIVASTHKVIAGRVTKKKATNSMWDKGLESHKWLIMGIVAACCRVEGNIMNFATTGEGKVELKDPDVPAPIVVEATELCNGHKDKATKCRQKSRKLSFGAKQRCMSTQIKSHKWLAMDTDAKGGLVLVDNGRCGRGRDLVNFVFTFFDASWPSRFPFADPHFSHGRGVPEWIRSPVRTPDRTPEVVTLNPGLISHYKTSAGALWHLASALCSLRWEPGFGEGTGRGQRGSVKKWGKGSTKSFCRLLIHDEERKERSANNRGRFFPGAQDVIPPGNFVSISPILAGRKKYPWPVAHSLIIPLVLSALRICPREEGTPLYLHPPHDQPRFIQGANSAGHRKSHTVSDATPLINAASEYALPTSISLDPPSESHFSPLAAFPNPLAPHTSAPSQSFPQLSPSDGAPSHATISHSYRFRSTSDHDKSGPNHDHGYFIGDKSVLTSDNAIPIDLQLMDMDDILNEAPSNDGLGNGLHNPIVASPMKRVSSSQRAIDSALDNSTPSIGTGGQFSALNARLGASEQGDYFNSYSNSKFPTNTAHTRQGHSIPGDFKTSAGYNANSAVQNNTGTIQATPVTSQGVDGSNIGPQNEDVNPDPRVLKSIYEKYVSRFRHVVPSTFVDHEVEIGITDSGERKERNSESSLPSLAVVPTAKASTKTSSFLDGQAITIRYVDVPIVAPTTRRPTPATKLCTKPIVITRGVTKDCSFFVWQPGTSTCIRHLNNKMTRLRMDLIRWRRERGLFACTGCYKFGDITPKLCEGCRQKGVVQREARRVQAQAKKAHESQNESQHKSQEEDSQEVHQQAVQQALAMFLGQDRPLHEQNQAQEGRAPDTSAVATGFGQGMTVVGQPIVPSHALDQDSSLTSQVIAPTYLHNAQGGLLVAGDRTHKILFGQVPPQSVPHHGPHCRRLYMSGALQVHSQRLKYTLNEALHPGGGNMNIKFTITSTEERNNRSVSACAAAGLTPRRTACTISFLEHEAPVFKAPPLGFRLLFTFAEWHDPNSLNEPRNLRSGSPKWVPVFRPASDTGPVDETKISHVAQNNIKMFLRTTLQKIGHPFTS</sequence>
<reference evidence="2" key="1">
    <citation type="journal article" date="2023" name="Mol. Phylogenet. Evol.">
        <title>Genome-scale phylogeny and comparative genomics of the fungal order Sordariales.</title>
        <authorList>
            <person name="Hensen N."/>
            <person name="Bonometti L."/>
            <person name="Westerberg I."/>
            <person name="Brannstrom I.O."/>
            <person name="Guillou S."/>
            <person name="Cros-Aarteil S."/>
            <person name="Calhoun S."/>
            <person name="Haridas S."/>
            <person name="Kuo A."/>
            <person name="Mondo S."/>
            <person name="Pangilinan J."/>
            <person name="Riley R."/>
            <person name="LaButti K."/>
            <person name="Andreopoulos B."/>
            <person name="Lipzen A."/>
            <person name="Chen C."/>
            <person name="Yan M."/>
            <person name="Daum C."/>
            <person name="Ng V."/>
            <person name="Clum A."/>
            <person name="Steindorff A."/>
            <person name="Ohm R.A."/>
            <person name="Martin F."/>
            <person name="Silar P."/>
            <person name="Natvig D.O."/>
            <person name="Lalanne C."/>
            <person name="Gautier V."/>
            <person name="Ament-Velasquez S.L."/>
            <person name="Kruys A."/>
            <person name="Hutchinson M.I."/>
            <person name="Powell A.J."/>
            <person name="Barry K."/>
            <person name="Miller A.N."/>
            <person name="Grigoriev I.V."/>
            <person name="Debuchy R."/>
            <person name="Gladieux P."/>
            <person name="Hiltunen Thoren M."/>
            <person name="Johannesson H."/>
        </authorList>
    </citation>
    <scope>NUCLEOTIDE SEQUENCE</scope>
    <source>
        <strain evidence="2">FGSC 1904</strain>
    </source>
</reference>
<feature type="region of interest" description="Disordered" evidence="1">
    <location>
        <begin position="39"/>
        <end position="119"/>
    </location>
</feature>
<feature type="region of interest" description="Disordered" evidence="1">
    <location>
        <begin position="612"/>
        <end position="642"/>
    </location>
</feature>
<dbReference type="EMBL" id="JAUTDP010000005">
    <property type="protein sequence ID" value="KAK3399419.1"/>
    <property type="molecule type" value="Genomic_DNA"/>
</dbReference>
<evidence type="ECO:0000313" key="2">
    <source>
        <dbReference type="EMBL" id="KAK3399419.1"/>
    </source>
</evidence>
<dbReference type="Proteomes" id="UP001281003">
    <property type="component" value="Unassembled WGS sequence"/>
</dbReference>
<name>A0AAE0PGI8_SORBR</name>
<feature type="region of interest" description="Disordered" evidence="1">
    <location>
        <begin position="552"/>
        <end position="577"/>
    </location>
</feature>
<feature type="region of interest" description="Disordered" evidence="1">
    <location>
        <begin position="1003"/>
        <end position="1032"/>
    </location>
</feature>
<evidence type="ECO:0000313" key="3">
    <source>
        <dbReference type="Proteomes" id="UP001281003"/>
    </source>
</evidence>
<feature type="compositionally biased region" description="Basic and acidic residues" evidence="1">
    <location>
        <begin position="88"/>
        <end position="98"/>
    </location>
</feature>
<evidence type="ECO:0000256" key="1">
    <source>
        <dbReference type="SAM" id="MobiDB-lite"/>
    </source>
</evidence>
<feature type="compositionally biased region" description="Basic and acidic residues" evidence="1">
    <location>
        <begin position="1011"/>
        <end position="1025"/>
    </location>
</feature>
<comment type="caution">
    <text evidence="2">The sequence shown here is derived from an EMBL/GenBank/DDBJ whole genome shotgun (WGS) entry which is preliminary data.</text>
</comment>
<reference evidence="2" key="2">
    <citation type="submission" date="2023-07" db="EMBL/GenBank/DDBJ databases">
        <authorList>
            <consortium name="Lawrence Berkeley National Laboratory"/>
            <person name="Haridas S."/>
            <person name="Hensen N."/>
            <person name="Bonometti L."/>
            <person name="Westerberg I."/>
            <person name="Brannstrom I.O."/>
            <person name="Guillou S."/>
            <person name="Cros-Aarteil S."/>
            <person name="Calhoun S."/>
            <person name="Kuo A."/>
            <person name="Mondo S."/>
            <person name="Pangilinan J."/>
            <person name="Riley R."/>
            <person name="LaButti K."/>
            <person name="Andreopoulos B."/>
            <person name="Lipzen A."/>
            <person name="Chen C."/>
            <person name="Yanf M."/>
            <person name="Daum C."/>
            <person name="Ng V."/>
            <person name="Clum A."/>
            <person name="Steindorff A."/>
            <person name="Ohm R."/>
            <person name="Martin F."/>
            <person name="Silar P."/>
            <person name="Natvig D."/>
            <person name="Lalanne C."/>
            <person name="Gautier V."/>
            <person name="Ament-velasquez S.L."/>
            <person name="Kruys A."/>
            <person name="Hutchinson M.I."/>
            <person name="Powell A.J."/>
            <person name="Barry K."/>
            <person name="Miller A.N."/>
            <person name="Grigoriev I.V."/>
            <person name="Debuchy R."/>
            <person name="Gladieux P."/>
            <person name="Thoren M.H."/>
            <person name="Johannesson H."/>
        </authorList>
    </citation>
    <scope>NUCLEOTIDE SEQUENCE</scope>
    <source>
        <strain evidence="2">FGSC 1904</strain>
    </source>
</reference>
<feature type="region of interest" description="Disordered" evidence="1">
    <location>
        <begin position="193"/>
        <end position="236"/>
    </location>
</feature>
<feature type="compositionally biased region" description="Polar residues" evidence="1">
    <location>
        <begin position="622"/>
        <end position="633"/>
    </location>
</feature>
<gene>
    <name evidence="2" type="ORF">B0T20DRAFT_392435</name>
</gene>